<dbReference type="Gene3D" id="2.30.30.60">
    <property type="match status" value="1"/>
</dbReference>
<accession>A0A6I6K5L9</accession>
<gene>
    <name evidence="8" type="ORF">GM418_16975</name>
</gene>
<dbReference type="KEGG" id="mcos:GM418_16975"/>
<feature type="domain" description="Mechanosensitive ion channel MscS" evidence="7">
    <location>
        <begin position="100"/>
        <end position="175"/>
    </location>
</feature>
<proteinExistence type="predicted"/>
<dbReference type="Proteomes" id="UP000428260">
    <property type="component" value="Chromosome"/>
</dbReference>
<dbReference type="SUPFAM" id="SSF82689">
    <property type="entry name" value="Mechanosensitive channel protein MscS (YggB), C-terminal domain"/>
    <property type="match status" value="1"/>
</dbReference>
<sequence length="299" mass="35095">MDAIRTYLTETTGLTHESLNKIILSLIIIFILWLLRLIILRIVWRQTKNVKTRYQWKRSISMIIPFIGIILVGSVWVQAFRQFGAFLGLFSAGLAIALKDPLTNLAGWFFIMFRKPFIVGDRVQIGEHAGDVIDIRLFQFTILEIGNWVEADQSTGRIIHLPNGKVFMEAQANYSTGFEFIWNEIKVTLTFESNWEKGKNILQQIINEHAEHISKDAEKEIFKASRNYMIYYHHLTPIVYTRVKDVGVQLTIRYLCNPRKRRGSENEIWQNILLQFKNHDDIQFAYPTTRFYKYGEEKN</sequence>
<feature type="transmembrane region" description="Helical" evidence="6">
    <location>
        <begin position="60"/>
        <end position="79"/>
    </location>
</feature>
<dbReference type="InterPro" id="IPR023408">
    <property type="entry name" value="MscS_beta-dom_sf"/>
</dbReference>
<dbReference type="GO" id="GO:0008381">
    <property type="term" value="F:mechanosensitive monoatomic ion channel activity"/>
    <property type="evidence" value="ECO:0007669"/>
    <property type="project" value="InterPro"/>
</dbReference>
<dbReference type="Gene3D" id="3.30.70.100">
    <property type="match status" value="1"/>
</dbReference>
<keyword evidence="2" id="KW-1003">Cell membrane</keyword>
<keyword evidence="3 6" id="KW-0812">Transmembrane</keyword>
<dbReference type="InterPro" id="IPR006685">
    <property type="entry name" value="MscS_channel_2nd"/>
</dbReference>
<dbReference type="AlphaFoldDB" id="A0A6I6K5L9"/>
<evidence type="ECO:0000256" key="2">
    <source>
        <dbReference type="ARBA" id="ARBA00022475"/>
    </source>
</evidence>
<dbReference type="Pfam" id="PF00924">
    <property type="entry name" value="MS_channel_2nd"/>
    <property type="match status" value="1"/>
</dbReference>
<evidence type="ECO:0000256" key="3">
    <source>
        <dbReference type="ARBA" id="ARBA00022692"/>
    </source>
</evidence>
<keyword evidence="5 6" id="KW-0472">Membrane</keyword>
<feature type="transmembrane region" description="Helical" evidence="6">
    <location>
        <begin position="22"/>
        <end position="39"/>
    </location>
</feature>
<evidence type="ECO:0000256" key="4">
    <source>
        <dbReference type="ARBA" id="ARBA00022989"/>
    </source>
</evidence>
<name>A0A6I6K5L9_9BACT</name>
<dbReference type="InterPro" id="IPR010920">
    <property type="entry name" value="LSM_dom_sf"/>
</dbReference>
<evidence type="ECO:0000259" key="7">
    <source>
        <dbReference type="Pfam" id="PF00924"/>
    </source>
</evidence>
<dbReference type="GO" id="GO:0005886">
    <property type="term" value="C:plasma membrane"/>
    <property type="evidence" value="ECO:0007669"/>
    <property type="project" value="UniProtKB-SubCell"/>
</dbReference>
<evidence type="ECO:0000313" key="8">
    <source>
        <dbReference type="EMBL" id="QGY45304.1"/>
    </source>
</evidence>
<organism evidence="8 9">
    <name type="scientific">Maribellus comscasis</name>
    <dbReference type="NCBI Taxonomy" id="2681766"/>
    <lineage>
        <taxon>Bacteria</taxon>
        <taxon>Pseudomonadati</taxon>
        <taxon>Bacteroidota</taxon>
        <taxon>Bacteroidia</taxon>
        <taxon>Marinilabiliales</taxon>
        <taxon>Prolixibacteraceae</taxon>
        <taxon>Maribellus</taxon>
    </lineage>
</organism>
<dbReference type="EMBL" id="CP046401">
    <property type="protein sequence ID" value="QGY45304.1"/>
    <property type="molecule type" value="Genomic_DNA"/>
</dbReference>
<dbReference type="InterPro" id="IPR045275">
    <property type="entry name" value="MscS_archaea/bacteria_type"/>
</dbReference>
<evidence type="ECO:0000256" key="6">
    <source>
        <dbReference type="SAM" id="Phobius"/>
    </source>
</evidence>
<dbReference type="InterPro" id="IPR011066">
    <property type="entry name" value="MscS_channel_C_sf"/>
</dbReference>
<protein>
    <submittedName>
        <fullName evidence="8">Mechanosensitive ion channel</fullName>
    </submittedName>
</protein>
<keyword evidence="4 6" id="KW-1133">Transmembrane helix</keyword>
<comment type="subcellular location">
    <subcellularLocation>
        <location evidence="1">Cell membrane</location>
        <topology evidence="1">Multi-pass membrane protein</topology>
    </subcellularLocation>
</comment>
<dbReference type="SUPFAM" id="SSF50182">
    <property type="entry name" value="Sm-like ribonucleoproteins"/>
    <property type="match status" value="1"/>
</dbReference>
<evidence type="ECO:0000313" key="9">
    <source>
        <dbReference type="Proteomes" id="UP000428260"/>
    </source>
</evidence>
<dbReference type="RefSeq" id="WP_158868429.1">
    <property type="nucleotide sequence ID" value="NZ_CP046401.1"/>
</dbReference>
<dbReference type="PANTHER" id="PTHR30221:SF1">
    <property type="entry name" value="SMALL-CONDUCTANCE MECHANOSENSITIVE CHANNEL"/>
    <property type="match status" value="1"/>
</dbReference>
<keyword evidence="9" id="KW-1185">Reference proteome</keyword>
<evidence type="ECO:0000256" key="5">
    <source>
        <dbReference type="ARBA" id="ARBA00023136"/>
    </source>
</evidence>
<reference evidence="8 9" key="1">
    <citation type="submission" date="2019-11" db="EMBL/GenBank/DDBJ databases">
        <authorList>
            <person name="Zheng R.K."/>
            <person name="Sun C.M."/>
        </authorList>
    </citation>
    <scope>NUCLEOTIDE SEQUENCE [LARGE SCALE GENOMIC DNA]</scope>
    <source>
        <strain evidence="8 9">WC007</strain>
    </source>
</reference>
<dbReference type="PANTHER" id="PTHR30221">
    <property type="entry name" value="SMALL-CONDUCTANCE MECHANOSENSITIVE CHANNEL"/>
    <property type="match status" value="1"/>
</dbReference>
<evidence type="ECO:0000256" key="1">
    <source>
        <dbReference type="ARBA" id="ARBA00004651"/>
    </source>
</evidence>